<reference evidence="6 7" key="1">
    <citation type="submission" date="2017-07" db="EMBL/GenBank/DDBJ databases">
        <title>Recovery of genomes from metagenomes via a dereplication, aggregation, and scoring strategy.</title>
        <authorList>
            <person name="Sieber C.M."/>
            <person name="Probst A.J."/>
            <person name="Sharrar A."/>
            <person name="Thomas B.C."/>
            <person name="Hess M."/>
            <person name="Tringe S.G."/>
            <person name="Banfield J.F."/>
        </authorList>
    </citation>
    <scope>NUCLEOTIDE SEQUENCE [LARGE SCALE GENOMIC DNA]</scope>
    <source>
        <strain evidence="6">JGI_Cruoil_03_51_56</strain>
    </source>
</reference>
<protein>
    <recommendedName>
        <fullName evidence="5">Radical SAM core domain-containing protein</fullName>
    </recommendedName>
</protein>
<dbReference type="Proteomes" id="UP000215559">
    <property type="component" value="Unassembled WGS sequence"/>
</dbReference>
<dbReference type="Pfam" id="PF04055">
    <property type="entry name" value="Radical_SAM"/>
    <property type="match status" value="1"/>
</dbReference>
<gene>
    <name evidence="6" type="ORF">CH330_10035</name>
</gene>
<accession>A0A235BN89</accession>
<name>A0A235BN89_UNCW3</name>
<dbReference type="GO" id="GO:0003824">
    <property type="term" value="F:catalytic activity"/>
    <property type="evidence" value="ECO:0007669"/>
    <property type="project" value="InterPro"/>
</dbReference>
<evidence type="ECO:0000256" key="2">
    <source>
        <dbReference type="ARBA" id="ARBA00022723"/>
    </source>
</evidence>
<keyword evidence="1" id="KW-0949">S-adenosyl-L-methionine</keyword>
<dbReference type="InterPro" id="IPR013785">
    <property type="entry name" value="Aldolase_TIM"/>
</dbReference>
<evidence type="ECO:0000313" key="7">
    <source>
        <dbReference type="Proteomes" id="UP000215559"/>
    </source>
</evidence>
<dbReference type="GO" id="GO:0051536">
    <property type="term" value="F:iron-sulfur cluster binding"/>
    <property type="evidence" value="ECO:0007669"/>
    <property type="project" value="UniProtKB-KW"/>
</dbReference>
<keyword evidence="3" id="KW-0408">Iron</keyword>
<dbReference type="SFLD" id="SFLDG01386">
    <property type="entry name" value="main_SPASM_domain-containing"/>
    <property type="match status" value="1"/>
</dbReference>
<dbReference type="SFLD" id="SFLDG01067">
    <property type="entry name" value="SPASM/twitch_domain_containing"/>
    <property type="match status" value="1"/>
</dbReference>
<proteinExistence type="predicted"/>
<evidence type="ECO:0000313" key="6">
    <source>
        <dbReference type="EMBL" id="OYD13798.1"/>
    </source>
</evidence>
<comment type="caution">
    <text evidence="6">The sequence shown here is derived from an EMBL/GenBank/DDBJ whole genome shotgun (WGS) entry which is preliminary data.</text>
</comment>
<dbReference type="SFLD" id="SFLDS00029">
    <property type="entry name" value="Radical_SAM"/>
    <property type="match status" value="1"/>
</dbReference>
<dbReference type="GO" id="GO:0046872">
    <property type="term" value="F:metal ion binding"/>
    <property type="evidence" value="ECO:0007669"/>
    <property type="project" value="UniProtKB-KW"/>
</dbReference>
<dbReference type="PANTHER" id="PTHR43524:SF1">
    <property type="entry name" value="RADICAL SAM SUPERFAMILY PROTEIN"/>
    <property type="match status" value="1"/>
</dbReference>
<dbReference type="Pfam" id="PF13186">
    <property type="entry name" value="SPASM"/>
    <property type="match status" value="1"/>
</dbReference>
<organism evidence="6 7">
    <name type="scientific">candidate division WOR-3 bacterium JGI_Cruoil_03_51_56</name>
    <dbReference type="NCBI Taxonomy" id="1973747"/>
    <lineage>
        <taxon>Bacteria</taxon>
        <taxon>Bacteria division WOR-3</taxon>
    </lineage>
</organism>
<dbReference type="AlphaFoldDB" id="A0A235BN89"/>
<dbReference type="InterPro" id="IPR007197">
    <property type="entry name" value="rSAM"/>
</dbReference>
<keyword evidence="4" id="KW-0411">Iron-sulfur</keyword>
<dbReference type="InterPro" id="IPR023885">
    <property type="entry name" value="4Fe4S-binding_SPASM_dom"/>
</dbReference>
<evidence type="ECO:0000256" key="3">
    <source>
        <dbReference type="ARBA" id="ARBA00023004"/>
    </source>
</evidence>
<keyword evidence="2" id="KW-0479">Metal-binding</keyword>
<dbReference type="EMBL" id="NOZP01000189">
    <property type="protein sequence ID" value="OYD13798.1"/>
    <property type="molecule type" value="Genomic_DNA"/>
</dbReference>
<evidence type="ECO:0000256" key="1">
    <source>
        <dbReference type="ARBA" id="ARBA00022691"/>
    </source>
</evidence>
<sequence>MNLDKMFQQGSYRLLLETLAKHRNLRKVMIPFIEKKMYPSVINSDTTGPRQVQEDKYAAAVAMLHSTVRSVDRGIVSKHVLDRMFDVYLDNLMMADRGKLSETWGYDPPSFLVVSPGKLCNLHCTGCYACSDSSAAAKLDFDTFDRILTEKEKLWGSYFTVISGGEPFLWKDNGKDLIDIAAKHSSNFFEVFTNGTLINEETAKRLEQIGNLTPAISVEGFEAETDQRRGKGVHRRILKAFENLRNAGVPFGISVTGTRNNWDIVTSDEFIDYYFNEQGVTYGWLFQYMPIGRKHTLDIMVTPEQRFEMLKRTFHIQRDLKAFIADFWNSGVLSDGCISSGRGGGYMYINWNGDVSPCVFVPYSTHNIIDVYRNGGDLNTVLDSPMMQKIREWQKSYGYLQPADKVNNWFCPCPIRDHHGELLKIIRECGAKGIDPEAEIALNETEYHEGLIQYGKDFDRLSRPLWEEKYVPRKANETRKLEPVK</sequence>
<dbReference type="PANTHER" id="PTHR43524">
    <property type="entry name" value="RADICAL SAM SUPERFAMILY PROTEIN"/>
    <property type="match status" value="1"/>
</dbReference>
<feature type="domain" description="Radical SAM core" evidence="5">
    <location>
        <begin position="104"/>
        <end position="319"/>
    </location>
</feature>
<evidence type="ECO:0000256" key="4">
    <source>
        <dbReference type="ARBA" id="ARBA00023014"/>
    </source>
</evidence>
<dbReference type="InterPro" id="IPR058240">
    <property type="entry name" value="rSAM_sf"/>
</dbReference>
<dbReference type="SUPFAM" id="SSF102114">
    <property type="entry name" value="Radical SAM enzymes"/>
    <property type="match status" value="1"/>
</dbReference>
<dbReference type="PROSITE" id="PS51918">
    <property type="entry name" value="RADICAL_SAM"/>
    <property type="match status" value="1"/>
</dbReference>
<dbReference type="Gene3D" id="3.20.20.70">
    <property type="entry name" value="Aldolase class I"/>
    <property type="match status" value="1"/>
</dbReference>
<evidence type="ECO:0000259" key="5">
    <source>
        <dbReference type="PROSITE" id="PS51918"/>
    </source>
</evidence>
<dbReference type="CDD" id="cd01335">
    <property type="entry name" value="Radical_SAM"/>
    <property type="match status" value="1"/>
</dbReference>